<evidence type="ECO:0000256" key="1">
    <source>
        <dbReference type="SAM" id="MobiDB-lite"/>
    </source>
</evidence>
<name>A0A2H3E2L6_ARMGA</name>
<evidence type="ECO:0000313" key="3">
    <source>
        <dbReference type="Proteomes" id="UP000217790"/>
    </source>
</evidence>
<keyword evidence="3" id="KW-1185">Reference proteome</keyword>
<feature type="region of interest" description="Disordered" evidence="1">
    <location>
        <begin position="1"/>
        <end position="23"/>
    </location>
</feature>
<dbReference type="EMBL" id="KZ293649">
    <property type="protein sequence ID" value="PBK97942.1"/>
    <property type="molecule type" value="Genomic_DNA"/>
</dbReference>
<feature type="region of interest" description="Disordered" evidence="1">
    <location>
        <begin position="155"/>
        <end position="194"/>
    </location>
</feature>
<dbReference type="InParanoid" id="A0A2H3E2L6"/>
<feature type="compositionally biased region" description="Low complexity" evidence="1">
    <location>
        <begin position="155"/>
        <end position="169"/>
    </location>
</feature>
<reference evidence="3" key="1">
    <citation type="journal article" date="2017" name="Nat. Ecol. Evol.">
        <title>Genome expansion and lineage-specific genetic innovations in the forest pathogenic fungi Armillaria.</title>
        <authorList>
            <person name="Sipos G."/>
            <person name="Prasanna A.N."/>
            <person name="Walter M.C."/>
            <person name="O'Connor E."/>
            <person name="Balint B."/>
            <person name="Krizsan K."/>
            <person name="Kiss B."/>
            <person name="Hess J."/>
            <person name="Varga T."/>
            <person name="Slot J."/>
            <person name="Riley R."/>
            <person name="Boka B."/>
            <person name="Rigling D."/>
            <person name="Barry K."/>
            <person name="Lee J."/>
            <person name="Mihaltcheva S."/>
            <person name="LaButti K."/>
            <person name="Lipzen A."/>
            <person name="Waldron R."/>
            <person name="Moloney N.M."/>
            <person name="Sperisen C."/>
            <person name="Kredics L."/>
            <person name="Vagvoelgyi C."/>
            <person name="Patrignani A."/>
            <person name="Fitzpatrick D."/>
            <person name="Nagy I."/>
            <person name="Doyle S."/>
            <person name="Anderson J.B."/>
            <person name="Grigoriev I.V."/>
            <person name="Gueldener U."/>
            <person name="Muensterkoetter M."/>
            <person name="Nagy L.G."/>
        </authorList>
    </citation>
    <scope>NUCLEOTIDE SEQUENCE [LARGE SCALE GENOMIC DNA]</scope>
    <source>
        <strain evidence="3">Ar21-2</strain>
    </source>
</reference>
<evidence type="ECO:0000313" key="2">
    <source>
        <dbReference type="EMBL" id="PBK97942.1"/>
    </source>
</evidence>
<organism evidence="2 3">
    <name type="scientific">Armillaria gallica</name>
    <name type="common">Bulbous honey fungus</name>
    <name type="synonym">Armillaria bulbosa</name>
    <dbReference type="NCBI Taxonomy" id="47427"/>
    <lineage>
        <taxon>Eukaryota</taxon>
        <taxon>Fungi</taxon>
        <taxon>Dikarya</taxon>
        <taxon>Basidiomycota</taxon>
        <taxon>Agaricomycotina</taxon>
        <taxon>Agaricomycetes</taxon>
        <taxon>Agaricomycetidae</taxon>
        <taxon>Agaricales</taxon>
        <taxon>Marasmiineae</taxon>
        <taxon>Physalacriaceae</taxon>
        <taxon>Armillaria</taxon>
    </lineage>
</organism>
<protein>
    <submittedName>
        <fullName evidence="2">Uncharacterized protein</fullName>
    </submittedName>
</protein>
<accession>A0A2H3E2L6</accession>
<gene>
    <name evidence="2" type="ORF">ARMGADRAFT_662395</name>
</gene>
<dbReference type="Proteomes" id="UP000217790">
    <property type="component" value="Unassembled WGS sequence"/>
</dbReference>
<proteinExistence type="predicted"/>
<dbReference type="AlphaFoldDB" id="A0A2H3E2L6"/>
<sequence>MDEVQTECKMNEQHHSKNQGDGSVTSYHPKLPCRLCLRLILSKISRSVGVLSTTGVIVMLASISGAQLTGTCSSGCSSLIRLVGLTSTSTGRRGIPSNLTRMGGLTGRGGAIRLEEATGLYVLLDDRRRLTPGRLFEELVVMIDVLRRVEEISFSESDPAASSSSSSRSSSKRSRLRISSGLGGFPRRGFSSRS</sequence>